<dbReference type="InterPro" id="IPR039420">
    <property type="entry name" value="WalR-like"/>
</dbReference>
<proteinExistence type="predicted"/>
<dbReference type="PROSITE" id="PS50930">
    <property type="entry name" value="HTH_LYTTR"/>
    <property type="match status" value="1"/>
</dbReference>
<dbReference type="InterPro" id="IPR001789">
    <property type="entry name" value="Sig_transdc_resp-reg_receiver"/>
</dbReference>
<feature type="domain" description="HTH LytTR-type" evidence="4">
    <location>
        <begin position="143"/>
        <end position="242"/>
    </location>
</feature>
<dbReference type="GO" id="GO:0000976">
    <property type="term" value="F:transcription cis-regulatory region binding"/>
    <property type="evidence" value="ECO:0007669"/>
    <property type="project" value="TreeGrafter"/>
</dbReference>
<name>A0A502GVN1_9BACT</name>
<dbReference type="Gene3D" id="3.40.50.2300">
    <property type="match status" value="1"/>
</dbReference>
<evidence type="ECO:0000313" key="5">
    <source>
        <dbReference type="EMBL" id="TPG66447.1"/>
    </source>
</evidence>
<keyword evidence="2" id="KW-0597">Phosphoprotein</keyword>
<evidence type="ECO:0000256" key="2">
    <source>
        <dbReference type="PROSITE-ProRule" id="PRU00169"/>
    </source>
</evidence>
<evidence type="ECO:0000313" key="6">
    <source>
        <dbReference type="Proteomes" id="UP000317646"/>
    </source>
</evidence>
<dbReference type="AlphaFoldDB" id="A0A502GVN1"/>
<dbReference type="GO" id="GO:0005829">
    <property type="term" value="C:cytosol"/>
    <property type="evidence" value="ECO:0007669"/>
    <property type="project" value="TreeGrafter"/>
</dbReference>
<dbReference type="InterPro" id="IPR011006">
    <property type="entry name" value="CheY-like_superfamily"/>
</dbReference>
<dbReference type="InterPro" id="IPR007492">
    <property type="entry name" value="LytTR_DNA-bd_dom"/>
</dbReference>
<evidence type="ECO:0000256" key="1">
    <source>
        <dbReference type="ARBA" id="ARBA00023125"/>
    </source>
</evidence>
<dbReference type="GO" id="GO:0032993">
    <property type="term" value="C:protein-DNA complex"/>
    <property type="evidence" value="ECO:0007669"/>
    <property type="project" value="TreeGrafter"/>
</dbReference>
<gene>
    <name evidence="5" type="ORF">EAH73_08530</name>
</gene>
<protein>
    <submittedName>
        <fullName evidence="5">DNA-binding response regulator</fullName>
    </submittedName>
</protein>
<feature type="domain" description="Response regulatory" evidence="3">
    <location>
        <begin position="8"/>
        <end position="120"/>
    </location>
</feature>
<dbReference type="Proteomes" id="UP000317646">
    <property type="component" value="Unassembled WGS sequence"/>
</dbReference>
<dbReference type="Pfam" id="PF04397">
    <property type="entry name" value="LytTR"/>
    <property type="match status" value="1"/>
</dbReference>
<feature type="modified residue" description="4-aspartylphosphate" evidence="2">
    <location>
        <position position="59"/>
    </location>
</feature>
<dbReference type="OrthoDB" id="1646880at2"/>
<evidence type="ECO:0000259" key="3">
    <source>
        <dbReference type="PROSITE" id="PS50110"/>
    </source>
</evidence>
<evidence type="ECO:0000259" key="4">
    <source>
        <dbReference type="PROSITE" id="PS50930"/>
    </source>
</evidence>
<dbReference type="Gene3D" id="2.40.50.1020">
    <property type="entry name" value="LytTr DNA-binding domain"/>
    <property type="match status" value="1"/>
</dbReference>
<dbReference type="GO" id="GO:0000156">
    <property type="term" value="F:phosphorelay response regulator activity"/>
    <property type="evidence" value="ECO:0007669"/>
    <property type="project" value="TreeGrafter"/>
</dbReference>
<keyword evidence="1 5" id="KW-0238">DNA-binding</keyword>
<dbReference type="PANTHER" id="PTHR48111:SF17">
    <property type="entry name" value="TRANSCRIPTIONAL REGULATORY PROTEIN YPDB"/>
    <property type="match status" value="1"/>
</dbReference>
<dbReference type="PROSITE" id="PS50110">
    <property type="entry name" value="RESPONSE_REGULATORY"/>
    <property type="match status" value="1"/>
</dbReference>
<accession>A0A502GVN1</accession>
<dbReference type="GO" id="GO:0006355">
    <property type="term" value="P:regulation of DNA-templated transcription"/>
    <property type="evidence" value="ECO:0007669"/>
    <property type="project" value="TreeGrafter"/>
</dbReference>
<dbReference type="SMART" id="SM00850">
    <property type="entry name" value="LytTR"/>
    <property type="match status" value="1"/>
</dbReference>
<dbReference type="Pfam" id="PF00072">
    <property type="entry name" value="Response_reg"/>
    <property type="match status" value="1"/>
</dbReference>
<sequence>MAPAQRLTCVIIDDEPLAQELLQKYLGRLGFVALLATFDNAVEALARVEALRPDLVLLDVNMPEMNGLEFLNTFTRWRPAVIFTTAYSEYAVQGFEYDAVDFLLKPITFERFARAIGKARQQLAPAGAPEPPPGPPAERQRMLLIKENKKFLRVSVDDVLFVEGMKDYLKIYTKAEVVVAHMTMTKMAELLDAADFLRVNRSYLVQKAAIKAIHGNTIEIVNGMEVPVGINYRETIRQMTDKGVL</sequence>
<organism evidence="5 6">
    <name type="scientific">Hymenobacter nivis</name>
    <dbReference type="NCBI Taxonomy" id="1850093"/>
    <lineage>
        <taxon>Bacteria</taxon>
        <taxon>Pseudomonadati</taxon>
        <taxon>Bacteroidota</taxon>
        <taxon>Cytophagia</taxon>
        <taxon>Cytophagales</taxon>
        <taxon>Hymenobacteraceae</taxon>
        <taxon>Hymenobacter</taxon>
    </lineage>
</organism>
<reference evidence="5 6" key="1">
    <citation type="journal article" date="2019" name="Environ. Microbiol.">
        <title>Species interactions and distinct microbial communities in high Arctic permafrost affected cryosols are associated with the CH4 and CO2 gas fluxes.</title>
        <authorList>
            <person name="Altshuler I."/>
            <person name="Hamel J."/>
            <person name="Turney S."/>
            <person name="Magnuson E."/>
            <person name="Levesque R."/>
            <person name="Greer C."/>
            <person name="Whyte L.G."/>
        </authorList>
    </citation>
    <scope>NUCLEOTIDE SEQUENCE [LARGE SCALE GENOMIC DNA]</scope>
    <source>
        <strain evidence="5 6">S9.2P</strain>
    </source>
</reference>
<dbReference type="RefSeq" id="WP_140466077.1">
    <property type="nucleotide sequence ID" value="NZ_RCYZ01000003.1"/>
</dbReference>
<dbReference type="PANTHER" id="PTHR48111">
    <property type="entry name" value="REGULATOR OF RPOS"/>
    <property type="match status" value="1"/>
</dbReference>
<dbReference type="SUPFAM" id="SSF52172">
    <property type="entry name" value="CheY-like"/>
    <property type="match status" value="1"/>
</dbReference>
<keyword evidence="6" id="KW-1185">Reference proteome</keyword>
<dbReference type="SMART" id="SM00448">
    <property type="entry name" value="REC"/>
    <property type="match status" value="1"/>
</dbReference>
<dbReference type="EMBL" id="RCYZ01000003">
    <property type="protein sequence ID" value="TPG66447.1"/>
    <property type="molecule type" value="Genomic_DNA"/>
</dbReference>
<comment type="caution">
    <text evidence="5">The sequence shown here is derived from an EMBL/GenBank/DDBJ whole genome shotgun (WGS) entry which is preliminary data.</text>
</comment>